<protein>
    <submittedName>
        <fullName evidence="1">Uncharacterized protein</fullName>
    </submittedName>
</protein>
<sequence length="265" mass="31504">MPTLKKISKRKNSKKKSYNINFSEKKLSHIGPGNYLKYMLSKFGFNINKSLIKNRNKLLDKYKTILIKKKNDYYLPKGIKLYHCSLENSFVEHDSISFFGLDSNISLWYCIEMDLVIHLKKKCFGLKKITKQKFINCFLNNSSNEYSSKKKYGYLYTLITQEDIKIKILKDFLYNHPEKTNHCLNKKNVCFHPQFSFRGIPNHKNTPKIYGLSIEITLFYSVYKDKLKLLKREKVDINKLFKNRNDKNYKPQNAIIKSSLKEYNK</sequence>
<name>A0A5B8HX33_9VIRU</name>
<dbReference type="EMBL" id="MK250085">
    <property type="protein sequence ID" value="QDY51750.1"/>
    <property type="molecule type" value="Genomic_DNA"/>
</dbReference>
<gene>
    <name evidence="1" type="ORF">1_135</name>
</gene>
<evidence type="ECO:0000313" key="1">
    <source>
        <dbReference type="EMBL" id="QDY51750.1"/>
    </source>
</evidence>
<organism evidence="1">
    <name type="scientific">Mimiviridae sp. ChoanoV1</name>
    <dbReference type="NCBI Taxonomy" id="2596887"/>
    <lineage>
        <taxon>Viruses</taxon>
        <taxon>Varidnaviria</taxon>
        <taxon>Bamfordvirae</taxon>
        <taxon>Nucleocytoviricota</taxon>
        <taxon>Megaviricetes</taxon>
        <taxon>Imitervirales</taxon>
        <taxon>Schizomimiviridae</taxon>
    </lineage>
</organism>
<accession>A0A5B8HX33</accession>
<reference evidence="1" key="1">
    <citation type="submission" date="2018-11" db="EMBL/GenBank/DDBJ databases">
        <title>A distinct lineage of giant viruses engineers rhodopsin photosystems in predatory marine eukaryotes.</title>
        <authorList>
            <person name="Needham D.M."/>
            <person name="Yoshizawa S."/>
            <person name="Hosaka T."/>
            <person name="Poirier C."/>
            <person name="Choi C.-J."/>
            <person name="Hehenberger E."/>
            <person name="Irwin N.A.T."/>
            <person name="Wilken S."/>
            <person name="Yung C.-M."/>
            <person name="Bachy C."/>
            <person name="Kurihara R."/>
            <person name="Nakajima Y."/>
            <person name="Kojima K."/>
            <person name="Kimura-Someya T."/>
            <person name="Leonard G."/>
            <person name="Malmstrom R.R."/>
            <person name="Mende D."/>
            <person name="Olson D.K."/>
            <person name="Sudo Y."/>
            <person name="Sudek S."/>
            <person name="Richards T.A."/>
            <person name="DeLong E.F."/>
            <person name="Keeling P.J."/>
            <person name="Santoro A.E."/>
            <person name="Shirouzu M."/>
            <person name="Iwasaki W."/>
            <person name="Worden A.Z."/>
        </authorList>
    </citation>
    <scope>NUCLEOTIDE SEQUENCE</scope>
</reference>
<proteinExistence type="predicted"/>